<feature type="domain" description="PNPLA" evidence="2">
    <location>
        <begin position="20"/>
        <end position="188"/>
    </location>
</feature>
<accession>A0A3G9J1R7</accession>
<dbReference type="SUPFAM" id="SSF52151">
    <property type="entry name" value="FabD/lysophospholipase-like"/>
    <property type="match status" value="1"/>
</dbReference>
<organism evidence="3 4">
    <name type="scientific">Nocardioides baekrokdamisoli</name>
    <dbReference type="NCBI Taxonomy" id="1804624"/>
    <lineage>
        <taxon>Bacteria</taxon>
        <taxon>Bacillati</taxon>
        <taxon>Actinomycetota</taxon>
        <taxon>Actinomycetes</taxon>
        <taxon>Propionibacteriales</taxon>
        <taxon>Nocardioidaceae</taxon>
        <taxon>Nocardioides</taxon>
    </lineage>
</organism>
<name>A0A3G9J1R7_9ACTN</name>
<dbReference type="InterPro" id="IPR002641">
    <property type="entry name" value="PNPLA_dom"/>
</dbReference>
<dbReference type="KEGG" id="nbe:Back2_12160"/>
<evidence type="ECO:0000313" key="4">
    <source>
        <dbReference type="Proteomes" id="UP000271573"/>
    </source>
</evidence>
<dbReference type="EMBL" id="AP019307">
    <property type="protein sequence ID" value="BBH16929.1"/>
    <property type="molecule type" value="Genomic_DNA"/>
</dbReference>
<dbReference type="Proteomes" id="UP000271573">
    <property type="component" value="Chromosome"/>
</dbReference>
<dbReference type="AlphaFoldDB" id="A0A3G9J1R7"/>
<evidence type="ECO:0000259" key="2">
    <source>
        <dbReference type="Pfam" id="PF01734"/>
    </source>
</evidence>
<dbReference type="InterPro" id="IPR016035">
    <property type="entry name" value="Acyl_Trfase/lysoPLipase"/>
</dbReference>
<proteinExistence type="predicted"/>
<evidence type="ECO:0000313" key="3">
    <source>
        <dbReference type="EMBL" id="BBH16929.1"/>
    </source>
</evidence>
<evidence type="ECO:0000256" key="1">
    <source>
        <dbReference type="ARBA" id="ARBA00023098"/>
    </source>
</evidence>
<dbReference type="Gene3D" id="3.40.1090.10">
    <property type="entry name" value="Cytosolic phospholipase A2 catalytic domain"/>
    <property type="match status" value="1"/>
</dbReference>
<dbReference type="Pfam" id="PF01734">
    <property type="entry name" value="Patatin"/>
    <property type="match status" value="1"/>
</dbReference>
<dbReference type="GO" id="GO:0006629">
    <property type="term" value="P:lipid metabolic process"/>
    <property type="evidence" value="ECO:0007669"/>
    <property type="project" value="UniProtKB-KW"/>
</dbReference>
<keyword evidence="4" id="KW-1185">Reference proteome</keyword>
<reference evidence="3 4" key="1">
    <citation type="submission" date="2018-11" db="EMBL/GenBank/DDBJ databases">
        <title>Complete genome sequence of Nocardioides baekrokdamisoli strain KCTC 39748.</title>
        <authorList>
            <person name="Kang S.W."/>
            <person name="Lee K.C."/>
            <person name="Kim K.K."/>
            <person name="Kim J.S."/>
            <person name="Kim D.S."/>
            <person name="Ko S.H."/>
            <person name="Yang S.H."/>
            <person name="Shin Y.K."/>
            <person name="Lee J.S."/>
        </authorList>
    </citation>
    <scope>NUCLEOTIDE SEQUENCE [LARGE SCALE GENOMIC DNA]</scope>
    <source>
        <strain evidence="3 4">KCTC 39748</strain>
    </source>
</reference>
<keyword evidence="1" id="KW-0443">Lipid metabolism</keyword>
<gene>
    <name evidence="3" type="ORF">Back2_12160</name>
</gene>
<protein>
    <recommendedName>
        <fullName evidence="2">PNPLA domain-containing protein</fullName>
    </recommendedName>
</protein>
<sequence>MVALDLVEQALGWDARDAVAIAGTSAGSELAAMLGSGVSTGDIRATLEGSGRNDLVAAHLAYHPGMVPPVPAPRLPHLGLAAGLLTGRTQPLIGASALLPRGRGDASWLRTLGDTLQNEHGWVDHPATWLITADVRTGERVALDADSGASLGEAIAASWGIPGWFPPVRIGDRDLMDGGAYSTASADLLLDADVDEVVIIAPMTSHGGAAGRGWARAERVLRAAMTKRLDAEVTLLEKAGVRVIRIEPTAAELDAMGPNFMDLRRREATIAAAAAALPTTINGILEGAIA</sequence>